<dbReference type="InterPro" id="IPR000300">
    <property type="entry name" value="IPPc"/>
</dbReference>
<accession>A0A4S2KKY2</accession>
<feature type="compositionally biased region" description="Basic and acidic residues" evidence="4">
    <location>
        <begin position="678"/>
        <end position="688"/>
    </location>
</feature>
<name>A0A4S2KKY2_9HYME</name>
<dbReference type="InterPro" id="IPR036691">
    <property type="entry name" value="Endo/exonu/phosph_ase_sf"/>
</dbReference>
<dbReference type="EC" id="3.1.3.56" evidence="1"/>
<dbReference type="GO" id="GO:0004445">
    <property type="term" value="F:inositol-polyphosphate 5-phosphatase activity"/>
    <property type="evidence" value="ECO:0007669"/>
    <property type="project" value="UniProtKB-EC"/>
</dbReference>
<dbReference type="PANTHER" id="PTHR12997">
    <property type="entry name" value="TYPE I INOSITOL-1,4,5-TRISPHOSPHATE 5-PHOSPHATASE"/>
    <property type="match status" value="1"/>
</dbReference>
<keyword evidence="2" id="KW-0378">Hydrolase</keyword>
<dbReference type="Proteomes" id="UP000310200">
    <property type="component" value="Unassembled WGS sequence"/>
</dbReference>
<feature type="region of interest" description="Disordered" evidence="4">
    <location>
        <begin position="493"/>
        <end position="513"/>
    </location>
</feature>
<feature type="compositionally biased region" description="Polar residues" evidence="4">
    <location>
        <begin position="496"/>
        <end position="510"/>
    </location>
</feature>
<dbReference type="InterPro" id="IPR039737">
    <property type="entry name" value="INPP5A"/>
</dbReference>
<organism evidence="6 7">
    <name type="scientific">Temnothorax longispinosus</name>
    <dbReference type="NCBI Taxonomy" id="300112"/>
    <lineage>
        <taxon>Eukaryota</taxon>
        <taxon>Metazoa</taxon>
        <taxon>Ecdysozoa</taxon>
        <taxon>Arthropoda</taxon>
        <taxon>Hexapoda</taxon>
        <taxon>Insecta</taxon>
        <taxon>Pterygota</taxon>
        <taxon>Neoptera</taxon>
        <taxon>Endopterygota</taxon>
        <taxon>Hymenoptera</taxon>
        <taxon>Apocrita</taxon>
        <taxon>Aculeata</taxon>
        <taxon>Formicoidea</taxon>
        <taxon>Formicidae</taxon>
        <taxon>Myrmicinae</taxon>
        <taxon>Temnothorax</taxon>
    </lineage>
</organism>
<dbReference type="Gene3D" id="3.60.10.10">
    <property type="entry name" value="Endonuclease/exonuclease/phosphatase"/>
    <property type="match status" value="1"/>
</dbReference>
<dbReference type="GO" id="GO:0046856">
    <property type="term" value="P:phosphatidylinositol dephosphorylation"/>
    <property type="evidence" value="ECO:0007669"/>
    <property type="project" value="InterPro"/>
</dbReference>
<evidence type="ECO:0000256" key="3">
    <source>
        <dbReference type="ARBA" id="ARBA00023599"/>
    </source>
</evidence>
<dbReference type="AlphaFoldDB" id="A0A4S2KKY2"/>
<feature type="region of interest" description="Disordered" evidence="4">
    <location>
        <begin position="667"/>
        <end position="697"/>
    </location>
</feature>
<evidence type="ECO:0000256" key="1">
    <source>
        <dbReference type="ARBA" id="ARBA00012997"/>
    </source>
</evidence>
<dbReference type="EMBL" id="QBLH01002377">
    <property type="protein sequence ID" value="TGZ48639.1"/>
    <property type="molecule type" value="Genomic_DNA"/>
</dbReference>
<proteinExistence type="inferred from homology"/>
<protein>
    <recommendedName>
        <fullName evidence="1">inositol-polyphosphate 5-phosphatase</fullName>
        <ecNumber evidence="1">3.1.3.56</ecNumber>
    </recommendedName>
</protein>
<dbReference type="SUPFAM" id="SSF56219">
    <property type="entry name" value="DNase I-like"/>
    <property type="match status" value="1"/>
</dbReference>
<evidence type="ECO:0000313" key="7">
    <source>
        <dbReference type="Proteomes" id="UP000310200"/>
    </source>
</evidence>
<evidence type="ECO:0000256" key="2">
    <source>
        <dbReference type="ARBA" id="ARBA00022801"/>
    </source>
</evidence>
<dbReference type="SMART" id="SM00128">
    <property type="entry name" value="IPPc"/>
    <property type="match status" value="1"/>
</dbReference>
<dbReference type="STRING" id="300112.A0A4S2KKY2"/>
<reference evidence="6 7" key="1">
    <citation type="journal article" date="2019" name="Philos. Trans. R. Soc. Lond., B, Biol. Sci.">
        <title>Ant behaviour and brain gene expression of defending hosts depend on the ecological success of the intruding social parasite.</title>
        <authorList>
            <person name="Kaur R."/>
            <person name="Stoldt M."/>
            <person name="Jongepier E."/>
            <person name="Feldmeyer B."/>
            <person name="Menzel F."/>
            <person name="Bornberg-Bauer E."/>
            <person name="Foitzik S."/>
        </authorList>
    </citation>
    <scope>NUCLEOTIDE SEQUENCE [LARGE SCALE GENOMIC DNA]</scope>
    <source>
        <tissue evidence="6">Whole body</tissue>
    </source>
</reference>
<comment type="caution">
    <text evidence="6">The sequence shown here is derived from an EMBL/GenBank/DDBJ whole genome shotgun (WGS) entry which is preliminary data.</text>
</comment>
<sequence>MAGNGVPVLLITANVGSIFEECTKYEGFHRLIRAILSLQPSVMLKIWTEEFLSTISRLDPKFIALHCQEVGGKNYEQSMRHVEDFVRLLMSSEELRLFDKIRVFLDEDYSSAEHFTALGNFYFVHESLSDVLLWDFNECTFVPVSGKEVHSGNIEAVTTKEKAKFPQEFFPECKWSRKGFLRTRWSISGTVFDLINIHLFHDASNFIAMETFPSVYSKTRRRALEHTLDRFHNDKYPNVPYFLFGDFNFRTDTASVIKKLTEDTQERKLSNKGNISKLQFHNRDDDLILTLGKKEFSHYEHQNVFMKNGGEWLREYDKELGDFEGRLFEFPISFVPSYPFQEDINEPVNYMQTRVPAWCDRVLLSPTAKTLVQDIDDSEAVEYGIIGSTTCMGDHKPVYLKANLISDAGMIGCCYLPIAPEFCFRVPNSYLELLSMLPDCNSYANARVIDRSSNLLHAIPVKHDPYTPDSMDSPSPNALTASGEVPDPFIDHIGSDNATSIPRSTQTSNASRRHIDRAVSPALLKSRLELIVQNKNEDSDLEVVSDIKRSPSECHLRSWPDADDQQWCVRKNRCNSDVSWQRSHVLTEAWIQSKGQQGYHSFSNFANRSSSNSSPPDIVDGLPPDLIIPRIAIINASNFESNASSVYFHDDRLSNYSENKLSTYSDGRTKTLSGEAVSSEKSDEICDKTDEEEGNRLSLSTDRIRTEILLENPPSSQALRRRRDKTDTNPNRINVEINDTPYQRTGTEIKPQTSSSPPQYIEGHLLDLLKTSWMCRGPRESLENHLYYLRNQDCDSHVIKVCPDIQAVSHDAEIINCESKPCTSKNSTKTNSTHSQDNINISDHAENLRVKLKAYRATKRYKIRKNNISGKRTRLYEWSLKESHIAKNKTFCVFIAVDVLK</sequence>
<evidence type="ECO:0000256" key="4">
    <source>
        <dbReference type="SAM" id="MobiDB-lite"/>
    </source>
</evidence>
<comment type="similarity">
    <text evidence="3">Belongs to the inositol 1,4,5-trisphosphate 5-phosphatase type I family.</text>
</comment>
<keyword evidence="7" id="KW-1185">Reference proteome</keyword>
<evidence type="ECO:0000313" key="6">
    <source>
        <dbReference type="EMBL" id="TGZ48639.1"/>
    </source>
</evidence>
<feature type="domain" description="Inositol polyphosphate-related phosphatase" evidence="5">
    <location>
        <begin position="4"/>
        <end position="410"/>
    </location>
</feature>
<dbReference type="PANTHER" id="PTHR12997:SF2">
    <property type="entry name" value="INOSITOL POLYPHOSPHATE-5-PHOSPHATASE A"/>
    <property type="match status" value="1"/>
</dbReference>
<dbReference type="Pfam" id="PF22669">
    <property type="entry name" value="Exo_endo_phos2"/>
    <property type="match status" value="1"/>
</dbReference>
<feature type="region of interest" description="Disordered" evidence="4">
    <location>
        <begin position="715"/>
        <end position="735"/>
    </location>
</feature>
<gene>
    <name evidence="6" type="ORF">DBV15_04841</name>
</gene>
<evidence type="ECO:0000259" key="5">
    <source>
        <dbReference type="SMART" id="SM00128"/>
    </source>
</evidence>